<dbReference type="InterPro" id="IPR043917">
    <property type="entry name" value="DUF5753"/>
</dbReference>
<sequence>MPAPKRNEPTNLNEWYGLKIRELREARGWTQADLGKAVSLSGSRIAQFERAEGVPPKDIAKLLDEVLDSGGVFVEMRPFLQRSEYAKRIEASTDLEAEAVKIQEYTYVIPPLFQTREYATALLSAGVPFFGGDLEEKVALRLERQGVLDSPRRPWARAIIDESALYKVIGGIDIMRRQLSHLLEMCEKPRVGVQVLPRDGSSLVVVSLAQAVIWVLEDGRTVAAQERTGGTSLVTDPAQVSLIASLFDQLTADALSIDASTVLIRKVLEEQYS</sequence>
<dbReference type="RefSeq" id="WP_344025208.1">
    <property type="nucleotide sequence ID" value="NZ_BAAABX010000041.1"/>
</dbReference>
<evidence type="ECO:0000259" key="1">
    <source>
        <dbReference type="PROSITE" id="PS50943"/>
    </source>
</evidence>
<dbReference type="InterPro" id="IPR010982">
    <property type="entry name" value="Lambda_DNA-bd_dom_sf"/>
</dbReference>
<dbReference type="Gene3D" id="1.10.260.40">
    <property type="entry name" value="lambda repressor-like DNA-binding domains"/>
    <property type="match status" value="1"/>
</dbReference>
<reference evidence="2 3" key="1">
    <citation type="journal article" date="2019" name="Int. J. Syst. Evol. Microbiol.">
        <title>The Global Catalogue of Microorganisms (GCM) 10K type strain sequencing project: providing services to taxonomists for standard genome sequencing and annotation.</title>
        <authorList>
            <consortium name="The Broad Institute Genomics Platform"/>
            <consortium name="The Broad Institute Genome Sequencing Center for Infectious Disease"/>
            <person name="Wu L."/>
            <person name="Ma J."/>
        </authorList>
    </citation>
    <scope>NUCLEOTIDE SEQUENCE [LARGE SCALE GENOMIC DNA]</scope>
    <source>
        <strain evidence="2 3">JCM 4788</strain>
    </source>
</reference>
<evidence type="ECO:0000313" key="3">
    <source>
        <dbReference type="Proteomes" id="UP001500879"/>
    </source>
</evidence>
<dbReference type="SUPFAM" id="SSF47413">
    <property type="entry name" value="lambda repressor-like DNA-binding domains"/>
    <property type="match status" value="1"/>
</dbReference>
<dbReference type="PROSITE" id="PS50943">
    <property type="entry name" value="HTH_CROC1"/>
    <property type="match status" value="1"/>
</dbReference>
<proteinExistence type="predicted"/>
<dbReference type="SMART" id="SM00530">
    <property type="entry name" value="HTH_XRE"/>
    <property type="match status" value="1"/>
</dbReference>
<keyword evidence="3" id="KW-1185">Reference proteome</keyword>
<dbReference type="Pfam" id="PF19054">
    <property type="entry name" value="DUF5753"/>
    <property type="match status" value="1"/>
</dbReference>
<protein>
    <submittedName>
        <fullName evidence="2">Helix-turn-helix transcriptional regulator</fullName>
    </submittedName>
</protein>
<name>A0ABN0YUD7_9ACTN</name>
<feature type="domain" description="HTH cro/C1-type" evidence="1">
    <location>
        <begin position="20"/>
        <end position="73"/>
    </location>
</feature>
<dbReference type="CDD" id="cd00093">
    <property type="entry name" value="HTH_XRE"/>
    <property type="match status" value="1"/>
</dbReference>
<comment type="caution">
    <text evidence="2">The sequence shown here is derived from an EMBL/GenBank/DDBJ whole genome shotgun (WGS) entry which is preliminary data.</text>
</comment>
<accession>A0ABN0YUD7</accession>
<dbReference type="Proteomes" id="UP001500879">
    <property type="component" value="Unassembled WGS sequence"/>
</dbReference>
<dbReference type="EMBL" id="BAAABX010000041">
    <property type="protein sequence ID" value="GAA0410914.1"/>
    <property type="molecule type" value="Genomic_DNA"/>
</dbReference>
<gene>
    <name evidence="2" type="ORF">GCM10010357_34950</name>
</gene>
<evidence type="ECO:0000313" key="2">
    <source>
        <dbReference type="EMBL" id="GAA0410914.1"/>
    </source>
</evidence>
<organism evidence="2 3">
    <name type="scientific">Streptomyces luteireticuli</name>
    <dbReference type="NCBI Taxonomy" id="173858"/>
    <lineage>
        <taxon>Bacteria</taxon>
        <taxon>Bacillati</taxon>
        <taxon>Actinomycetota</taxon>
        <taxon>Actinomycetes</taxon>
        <taxon>Kitasatosporales</taxon>
        <taxon>Streptomycetaceae</taxon>
        <taxon>Streptomyces</taxon>
    </lineage>
</organism>
<dbReference type="InterPro" id="IPR001387">
    <property type="entry name" value="Cro/C1-type_HTH"/>
</dbReference>
<dbReference type="Pfam" id="PF13560">
    <property type="entry name" value="HTH_31"/>
    <property type="match status" value="1"/>
</dbReference>